<sequence length="49" mass="5489">MIYSLICYLLKILIISTGLSGINTAIFHKSLFLQTLNKIQTVKGGKLDY</sequence>
<accession>A0A975B4P5</accession>
<dbReference type="KEGG" id="dli:dnl_09940"/>
<dbReference type="AlphaFoldDB" id="A0A975B4P5"/>
<dbReference type="EMBL" id="CP061799">
    <property type="protein sequence ID" value="QTA78760.1"/>
    <property type="molecule type" value="Genomic_DNA"/>
</dbReference>
<reference evidence="1" key="1">
    <citation type="journal article" date="2021" name="Microb. Physiol.">
        <title>Proteogenomic Insights into the Physiology of Marine, Sulfate-Reducing, Filamentous Desulfonema limicola and Desulfonema magnum.</title>
        <authorList>
            <person name="Schnaars V."/>
            <person name="Wohlbrand L."/>
            <person name="Scheve S."/>
            <person name="Hinrichs C."/>
            <person name="Reinhardt R."/>
            <person name="Rabus R."/>
        </authorList>
    </citation>
    <scope>NUCLEOTIDE SEQUENCE</scope>
    <source>
        <strain evidence="1">5ac10</strain>
    </source>
</reference>
<proteinExistence type="predicted"/>
<organism evidence="1 2">
    <name type="scientific">Desulfonema limicola</name>
    <dbReference type="NCBI Taxonomy" id="45656"/>
    <lineage>
        <taxon>Bacteria</taxon>
        <taxon>Pseudomonadati</taxon>
        <taxon>Thermodesulfobacteriota</taxon>
        <taxon>Desulfobacteria</taxon>
        <taxon>Desulfobacterales</taxon>
        <taxon>Desulfococcaceae</taxon>
        <taxon>Desulfonema</taxon>
    </lineage>
</organism>
<protein>
    <submittedName>
        <fullName evidence="1">Uncharacterized protein</fullName>
    </submittedName>
</protein>
<dbReference type="Proteomes" id="UP000663720">
    <property type="component" value="Chromosome"/>
</dbReference>
<keyword evidence="2" id="KW-1185">Reference proteome</keyword>
<evidence type="ECO:0000313" key="2">
    <source>
        <dbReference type="Proteomes" id="UP000663720"/>
    </source>
</evidence>
<name>A0A975B4P5_9BACT</name>
<evidence type="ECO:0000313" key="1">
    <source>
        <dbReference type="EMBL" id="QTA78760.1"/>
    </source>
</evidence>
<gene>
    <name evidence="1" type="ORF">dnl_09940</name>
</gene>